<evidence type="ECO:0000313" key="3">
    <source>
        <dbReference type="Proteomes" id="UP000182486"/>
    </source>
</evidence>
<reference evidence="2 3" key="1">
    <citation type="submission" date="2016-09" db="EMBL/GenBank/DDBJ databases">
        <title>Couchioplanes caeruleus draft genome sequence.</title>
        <authorList>
            <person name="Sheehan J."/>
            <person name="Caffrey P."/>
        </authorList>
    </citation>
    <scope>NUCLEOTIDE SEQUENCE [LARGE SCALE GENOMIC DNA]</scope>
    <source>
        <strain evidence="2 3">DSM 43634</strain>
    </source>
</reference>
<evidence type="ECO:0000256" key="1">
    <source>
        <dbReference type="SAM" id="SignalP"/>
    </source>
</evidence>
<dbReference type="EMBL" id="MEIA01000125">
    <property type="protein sequence ID" value="OJF13993.1"/>
    <property type="molecule type" value="Genomic_DNA"/>
</dbReference>
<dbReference type="RefSeq" id="WP_071805284.1">
    <property type="nucleotide sequence ID" value="NZ_MEIA01000125.1"/>
</dbReference>
<keyword evidence="3" id="KW-1185">Reference proteome</keyword>
<protein>
    <submittedName>
        <fullName evidence="2">Uncharacterized protein</fullName>
    </submittedName>
</protein>
<organism evidence="2 3">
    <name type="scientific">Couchioplanes caeruleus subsp. caeruleus</name>
    <dbReference type="NCBI Taxonomy" id="56427"/>
    <lineage>
        <taxon>Bacteria</taxon>
        <taxon>Bacillati</taxon>
        <taxon>Actinomycetota</taxon>
        <taxon>Actinomycetes</taxon>
        <taxon>Micromonosporales</taxon>
        <taxon>Micromonosporaceae</taxon>
        <taxon>Couchioplanes</taxon>
    </lineage>
</organism>
<name>A0A1K0FMH0_9ACTN</name>
<keyword evidence="1" id="KW-0732">Signal</keyword>
<sequence length="128" mass="13528">MRSAVLVATAAALLAPSAAQAAPCETTALLGTYKFGRADVIAAGGLAAGVWNAARVRSGFAGDDLIITFVPRTERYASERQVYTAIYSEVSDPLAECQQVGADGVARQVWMSFRCRTGVAPNYTLLVR</sequence>
<comment type="caution">
    <text evidence="2">The sequence shown here is derived from an EMBL/GenBank/DDBJ whole genome shotgun (WGS) entry which is preliminary data.</text>
</comment>
<dbReference type="Proteomes" id="UP000182486">
    <property type="component" value="Unassembled WGS sequence"/>
</dbReference>
<proteinExistence type="predicted"/>
<feature type="chain" id="PRO_5009663838" evidence="1">
    <location>
        <begin position="22"/>
        <end position="128"/>
    </location>
</feature>
<gene>
    <name evidence="2" type="ORF">BG844_12215</name>
</gene>
<evidence type="ECO:0000313" key="2">
    <source>
        <dbReference type="EMBL" id="OJF13993.1"/>
    </source>
</evidence>
<accession>A0A1K0FMH0</accession>
<feature type="signal peptide" evidence="1">
    <location>
        <begin position="1"/>
        <end position="21"/>
    </location>
</feature>
<dbReference type="AlphaFoldDB" id="A0A1K0FMH0"/>